<reference evidence="3 4" key="1">
    <citation type="submission" date="2017-06" db="EMBL/GenBank/DDBJ databases">
        <title>Comparative genomic analysis of Ambrosia Fusariam Clade fungi.</title>
        <authorList>
            <person name="Stajich J.E."/>
            <person name="Carrillo J."/>
            <person name="Kijimoto T."/>
            <person name="Eskalen A."/>
            <person name="O'Donnell K."/>
            <person name="Kasson M."/>
        </authorList>
    </citation>
    <scope>NUCLEOTIDE SEQUENCE [LARGE SCALE GENOMIC DNA]</scope>
    <source>
        <strain evidence="3">UCR3666</strain>
    </source>
</reference>
<proteinExistence type="predicted"/>
<sequence>MAVSKNGGATAATHVNMMTDTIIANLPADGLRVVMRSLLASCPEVTGTFEHETRCFLRHAAATSVGTKIDTVDIDGLKQAQQIVRCMLGSGVPFQSIPLLKDMVVRGADLALDQSVGSELESFLASVDSDIVQAMTAVKKTLFTNTGVRVMSTTEYALIETLFESLIRCQGILQSTGREYPYGRGLATTASTIGVPQPAAQDAVSFGRALQQPFPHTAKETFVLGDRILPRIFSGLWQMSSAAWGSAPTSKIFEQFSTHVQTGFTAFDMADHYGDAEVIFGRFWSLYPHKDAIFTATKYCIFHHVDITREAVQADVSERCQRLQQDKIDLLQFHWQFWDNPGYLDALRYLQEDRRVGMIGLCNFNTEHLLRAIESGVHVHTNQVQFSLIDSRPVEKMGEACKRHGVKLLTYGTLCGGFLAEKWLNKPEPDVYSASITPSQRKYHGIISNWGGWELFQRLLRTLDGIAKRRDVTISNVATRWVLDFPYVGAVIIGARMGVSEHTSDNQATFGWSLDDQDRAAIEEVLEKSNRKEVFKTMGDCGGEYRTIG</sequence>
<keyword evidence="1" id="KW-0560">Oxidoreductase</keyword>
<gene>
    <name evidence="3" type="ORF">CDV36_006058</name>
</gene>
<dbReference type="AlphaFoldDB" id="A0A3M2S9L2"/>
<dbReference type="Proteomes" id="UP000277212">
    <property type="component" value="Unassembled WGS sequence"/>
</dbReference>
<comment type="caution">
    <text evidence="3">The sequence shown here is derived from an EMBL/GenBank/DDBJ whole genome shotgun (WGS) entry which is preliminary data.</text>
</comment>
<dbReference type="Pfam" id="PF00248">
    <property type="entry name" value="Aldo_ket_red"/>
    <property type="match status" value="1"/>
</dbReference>
<protein>
    <recommendedName>
        <fullName evidence="2">NADP-dependent oxidoreductase domain-containing protein</fullName>
    </recommendedName>
</protein>
<evidence type="ECO:0000256" key="1">
    <source>
        <dbReference type="ARBA" id="ARBA00023002"/>
    </source>
</evidence>
<feature type="domain" description="NADP-dependent oxidoreductase" evidence="2">
    <location>
        <begin position="232"/>
        <end position="526"/>
    </location>
</feature>
<evidence type="ECO:0000313" key="4">
    <source>
        <dbReference type="Proteomes" id="UP000277212"/>
    </source>
</evidence>
<dbReference type="PANTHER" id="PTHR43147:SF2">
    <property type="entry name" value="NADP-DEPENDENT OXIDOREDUCTASE DOMAIN-CONTAINING PROTEIN"/>
    <property type="match status" value="1"/>
</dbReference>
<dbReference type="Gene3D" id="3.20.20.100">
    <property type="entry name" value="NADP-dependent oxidoreductase domain"/>
    <property type="match status" value="1"/>
</dbReference>
<accession>A0A3M2S9L2</accession>
<organism evidence="3 4">
    <name type="scientific">Fusarium kuroshium</name>
    <dbReference type="NCBI Taxonomy" id="2010991"/>
    <lineage>
        <taxon>Eukaryota</taxon>
        <taxon>Fungi</taxon>
        <taxon>Dikarya</taxon>
        <taxon>Ascomycota</taxon>
        <taxon>Pezizomycotina</taxon>
        <taxon>Sordariomycetes</taxon>
        <taxon>Hypocreomycetidae</taxon>
        <taxon>Hypocreales</taxon>
        <taxon>Nectriaceae</taxon>
        <taxon>Fusarium</taxon>
        <taxon>Fusarium solani species complex</taxon>
    </lineage>
</organism>
<dbReference type="EMBL" id="NKUJ01000089">
    <property type="protein sequence ID" value="RMJ14258.1"/>
    <property type="molecule type" value="Genomic_DNA"/>
</dbReference>
<dbReference type="SUPFAM" id="SSF51430">
    <property type="entry name" value="NAD(P)-linked oxidoreductase"/>
    <property type="match status" value="1"/>
</dbReference>
<dbReference type="STRING" id="2010991.A0A3M2S9L2"/>
<dbReference type="OrthoDB" id="686384at2759"/>
<keyword evidence="4" id="KW-1185">Reference proteome</keyword>
<dbReference type="InterPro" id="IPR036812">
    <property type="entry name" value="NAD(P)_OxRdtase_dom_sf"/>
</dbReference>
<dbReference type="InterPro" id="IPR023210">
    <property type="entry name" value="NADP_OxRdtase_dom"/>
</dbReference>
<dbReference type="CDD" id="cd19101">
    <property type="entry name" value="AKR_unchar"/>
    <property type="match status" value="1"/>
</dbReference>
<dbReference type="PANTHER" id="PTHR43147">
    <property type="entry name" value="PROTEIN TAS"/>
    <property type="match status" value="1"/>
</dbReference>
<evidence type="ECO:0000313" key="3">
    <source>
        <dbReference type="EMBL" id="RMJ14258.1"/>
    </source>
</evidence>
<name>A0A3M2S9L2_9HYPO</name>
<evidence type="ECO:0000259" key="2">
    <source>
        <dbReference type="Pfam" id="PF00248"/>
    </source>
</evidence>
<dbReference type="GO" id="GO:0016491">
    <property type="term" value="F:oxidoreductase activity"/>
    <property type="evidence" value="ECO:0007669"/>
    <property type="project" value="UniProtKB-KW"/>
</dbReference>